<reference evidence="1" key="1">
    <citation type="submission" date="2020-08" db="EMBL/GenBank/DDBJ databases">
        <title>Multicomponent nature underlies the extraordinary mechanical properties of spider dragline silk.</title>
        <authorList>
            <person name="Kono N."/>
            <person name="Nakamura H."/>
            <person name="Mori M."/>
            <person name="Yoshida Y."/>
            <person name="Ohtoshi R."/>
            <person name="Malay A.D."/>
            <person name="Moran D.A.P."/>
            <person name="Tomita M."/>
            <person name="Numata K."/>
            <person name="Arakawa K."/>
        </authorList>
    </citation>
    <scope>NUCLEOTIDE SEQUENCE</scope>
</reference>
<dbReference type="AlphaFoldDB" id="A0A8X6N403"/>
<protein>
    <submittedName>
        <fullName evidence="1">Uncharacterized protein</fullName>
    </submittedName>
</protein>
<keyword evidence="2" id="KW-1185">Reference proteome</keyword>
<accession>A0A8X6N403</accession>
<evidence type="ECO:0000313" key="1">
    <source>
        <dbReference type="EMBL" id="GFS92879.1"/>
    </source>
</evidence>
<name>A0A8X6N403_NEPPI</name>
<proteinExistence type="predicted"/>
<gene>
    <name evidence="1" type="ORF">NPIL_648571</name>
</gene>
<comment type="caution">
    <text evidence="1">The sequence shown here is derived from an EMBL/GenBank/DDBJ whole genome shotgun (WGS) entry which is preliminary data.</text>
</comment>
<evidence type="ECO:0000313" key="2">
    <source>
        <dbReference type="Proteomes" id="UP000887013"/>
    </source>
</evidence>
<dbReference type="EMBL" id="BMAW01053770">
    <property type="protein sequence ID" value="GFS92879.1"/>
    <property type="molecule type" value="Genomic_DNA"/>
</dbReference>
<sequence>MTVTSPDLSTHSLQISTSFQQETTHKDYWCFMPDLDREPSPDSKPGSLFSLLMPSLRAFALLAECPKSSLSSEIMSFYMKPVANESMSPVSAVLVDLGSNLKSCSNGKAINSPC</sequence>
<dbReference type="Proteomes" id="UP000887013">
    <property type="component" value="Unassembled WGS sequence"/>
</dbReference>
<organism evidence="1 2">
    <name type="scientific">Nephila pilipes</name>
    <name type="common">Giant wood spider</name>
    <name type="synonym">Nephila maculata</name>
    <dbReference type="NCBI Taxonomy" id="299642"/>
    <lineage>
        <taxon>Eukaryota</taxon>
        <taxon>Metazoa</taxon>
        <taxon>Ecdysozoa</taxon>
        <taxon>Arthropoda</taxon>
        <taxon>Chelicerata</taxon>
        <taxon>Arachnida</taxon>
        <taxon>Araneae</taxon>
        <taxon>Araneomorphae</taxon>
        <taxon>Entelegynae</taxon>
        <taxon>Araneoidea</taxon>
        <taxon>Nephilidae</taxon>
        <taxon>Nephila</taxon>
    </lineage>
</organism>